<reference evidence="6 7" key="1">
    <citation type="submission" date="2021-07" db="EMBL/GenBank/DDBJ databases">
        <title>Novel Helicobacter sp. Isolated from a cat.</title>
        <authorList>
            <person name="Rimbara E."/>
            <person name="Suzuki M."/>
        </authorList>
    </citation>
    <scope>NUCLEOTIDE SEQUENCE [LARGE SCALE GENOMIC DNA]</scope>
    <source>
        <strain evidence="7">NHP19-012</strain>
    </source>
</reference>
<dbReference type="SMART" id="SM00062">
    <property type="entry name" value="PBPb"/>
    <property type="match status" value="1"/>
</dbReference>
<organism evidence="6 7">
    <name type="scientific">Helicobacter gastrofelis</name>
    <dbReference type="NCBI Taxonomy" id="2849642"/>
    <lineage>
        <taxon>Bacteria</taxon>
        <taxon>Pseudomonadati</taxon>
        <taxon>Campylobacterota</taxon>
        <taxon>Epsilonproteobacteria</taxon>
        <taxon>Campylobacterales</taxon>
        <taxon>Helicobacteraceae</taxon>
        <taxon>Helicobacter</taxon>
    </lineage>
</organism>
<dbReference type="PROSITE" id="PS01039">
    <property type="entry name" value="SBP_BACTERIAL_3"/>
    <property type="match status" value="1"/>
</dbReference>
<protein>
    <submittedName>
        <fullName evidence="6">Polar amino acid transport system substrate-binding protein YckK</fullName>
    </submittedName>
</protein>
<gene>
    <name evidence="6" type="primary">yckK</name>
    <name evidence="6" type="ORF">NHP190012_00150</name>
</gene>
<dbReference type="InterPro" id="IPR018313">
    <property type="entry name" value="SBP_3_CS"/>
</dbReference>
<accession>A0ABM7SJS7</accession>
<comment type="subcellular location">
    <subcellularLocation>
        <location evidence="1">Cell envelope</location>
    </subcellularLocation>
</comment>
<dbReference type="InterPro" id="IPR001638">
    <property type="entry name" value="Solute-binding_3/MltF_N"/>
</dbReference>
<evidence type="ECO:0000256" key="4">
    <source>
        <dbReference type="RuleBase" id="RU003744"/>
    </source>
</evidence>
<dbReference type="EMBL" id="AP024819">
    <property type="protein sequence ID" value="BCZ18373.1"/>
    <property type="molecule type" value="Genomic_DNA"/>
</dbReference>
<name>A0ABM7SJS7_9HELI</name>
<evidence type="ECO:0000313" key="7">
    <source>
        <dbReference type="Proteomes" id="UP000826146"/>
    </source>
</evidence>
<proteinExistence type="inferred from homology"/>
<dbReference type="Proteomes" id="UP000826146">
    <property type="component" value="Chromosome"/>
</dbReference>
<feature type="domain" description="Solute-binding protein family 3/N-terminal" evidence="5">
    <location>
        <begin position="29"/>
        <end position="247"/>
    </location>
</feature>
<dbReference type="RefSeq" id="WP_221271932.1">
    <property type="nucleotide sequence ID" value="NZ_AP024819.1"/>
</dbReference>
<keyword evidence="7" id="KW-1185">Reference proteome</keyword>
<evidence type="ECO:0000256" key="1">
    <source>
        <dbReference type="ARBA" id="ARBA00004196"/>
    </source>
</evidence>
<keyword evidence="3" id="KW-0732">Signal</keyword>
<sequence>MLKILLNLCITLNFLPASNLYERIRNKDTIIVATEGTYPPFSYRNEQGQLTGYDVEVARAVAKEMGVKIVFYEMSSNVMLKKLHSGHVDLIANQLEITSNNRYAYFDESTPYTYFHTVIVGRRDQDTIHNLDKIQGLRAAQSRIDYAGLALTQYAHIIPAENTEKALLLIQDRRADITFSTSLSASEYMSKYSGVFRILWESEDERHTGFVLNKFNDVALSCINRALENLRLEGMLRKLSLRFFGENAMH</sequence>
<comment type="similarity">
    <text evidence="2 4">Belongs to the bacterial solute-binding protein 3 family.</text>
</comment>
<evidence type="ECO:0000259" key="5">
    <source>
        <dbReference type="SMART" id="SM00062"/>
    </source>
</evidence>
<evidence type="ECO:0000313" key="6">
    <source>
        <dbReference type="EMBL" id="BCZ18373.1"/>
    </source>
</evidence>
<dbReference type="Gene3D" id="3.40.190.10">
    <property type="entry name" value="Periplasmic binding protein-like II"/>
    <property type="match status" value="2"/>
</dbReference>
<dbReference type="PANTHER" id="PTHR35936">
    <property type="entry name" value="MEMBRANE-BOUND LYTIC MUREIN TRANSGLYCOSYLASE F"/>
    <property type="match status" value="1"/>
</dbReference>
<dbReference type="PANTHER" id="PTHR35936:SF35">
    <property type="entry name" value="L-CYSTINE-BINDING PROTEIN TCYJ"/>
    <property type="match status" value="1"/>
</dbReference>
<dbReference type="SUPFAM" id="SSF53850">
    <property type="entry name" value="Periplasmic binding protein-like II"/>
    <property type="match status" value="1"/>
</dbReference>
<evidence type="ECO:0000256" key="3">
    <source>
        <dbReference type="ARBA" id="ARBA00022729"/>
    </source>
</evidence>
<evidence type="ECO:0000256" key="2">
    <source>
        <dbReference type="ARBA" id="ARBA00010333"/>
    </source>
</evidence>
<dbReference type="Pfam" id="PF00497">
    <property type="entry name" value="SBP_bac_3"/>
    <property type="match status" value="1"/>
</dbReference>